<protein>
    <recommendedName>
        <fullName evidence="1">receptor protein-tyrosine kinase</fullName>
        <ecNumber evidence="1">2.7.10.1</ecNumber>
    </recommendedName>
</protein>
<dbReference type="PRINTS" id="PR00109">
    <property type="entry name" value="TYRKINASE"/>
</dbReference>
<dbReference type="PANTHER" id="PTHR24416:SF614">
    <property type="entry name" value="PROTEIN KINASE DOMAIN-CONTAINING PROTEIN"/>
    <property type="match status" value="1"/>
</dbReference>
<dbReference type="InterPro" id="IPR001245">
    <property type="entry name" value="Ser-Thr/Tyr_kinase_cat_dom"/>
</dbReference>
<dbReference type="AlphaFoldDB" id="A0ABD0J713"/>
<reference evidence="9 10" key="1">
    <citation type="journal article" date="2023" name="Sci. Data">
        <title>Genome assembly of the Korean intertidal mud-creeper Batillaria attramentaria.</title>
        <authorList>
            <person name="Patra A.K."/>
            <person name="Ho P.T."/>
            <person name="Jun S."/>
            <person name="Lee S.J."/>
            <person name="Kim Y."/>
            <person name="Won Y.J."/>
        </authorList>
    </citation>
    <scope>NUCLEOTIDE SEQUENCE [LARGE SCALE GENOMIC DNA]</scope>
    <source>
        <strain evidence="9">Wonlab-2016</strain>
    </source>
</reference>
<dbReference type="SMART" id="SM00219">
    <property type="entry name" value="TyrKc"/>
    <property type="match status" value="1"/>
</dbReference>
<name>A0ABD0J713_9CAEN</name>
<dbReference type="PROSITE" id="PS50011">
    <property type="entry name" value="PROTEIN_KINASE_DOM"/>
    <property type="match status" value="1"/>
</dbReference>
<evidence type="ECO:0000256" key="2">
    <source>
        <dbReference type="ARBA" id="ARBA00022679"/>
    </source>
</evidence>
<sequence length="179" mass="20679">METTLNVIQLLHIANQISAGMEYLASQHFVHRDLATRNCLVGEKLQVKIGDFGMSRDVYSTDYYRVGGTAMLPVRWMPPESILYRTFTIESDVWSYGVVLWEIFTFGQQPWFELSNMEVIDCIRNGRLLQRPAICSQDVHDIMLGCWKVSPQERLSMKDIHRQLDALCMSQPTYLDIIA</sequence>
<keyword evidence="2" id="KW-0808">Transferase</keyword>
<evidence type="ECO:0000256" key="6">
    <source>
        <dbReference type="ARBA" id="ARBA00023137"/>
    </source>
</evidence>
<dbReference type="EC" id="2.7.10.1" evidence="1"/>
<dbReference type="SUPFAM" id="SSF56112">
    <property type="entry name" value="Protein kinase-like (PK-like)"/>
    <property type="match status" value="1"/>
</dbReference>
<keyword evidence="3" id="KW-0547">Nucleotide-binding</keyword>
<evidence type="ECO:0000313" key="10">
    <source>
        <dbReference type="Proteomes" id="UP001519460"/>
    </source>
</evidence>
<comment type="caution">
    <text evidence="9">The sequence shown here is derived from an EMBL/GenBank/DDBJ whole genome shotgun (WGS) entry which is preliminary data.</text>
</comment>
<dbReference type="FunFam" id="1.10.510.10:FF:000034">
    <property type="entry name" value="Tyrosine-protein kinase receptor"/>
    <property type="match status" value="1"/>
</dbReference>
<feature type="domain" description="Protein kinase" evidence="8">
    <location>
        <begin position="1"/>
        <end position="164"/>
    </location>
</feature>
<dbReference type="InterPro" id="IPR008266">
    <property type="entry name" value="Tyr_kinase_AS"/>
</dbReference>
<dbReference type="InterPro" id="IPR002011">
    <property type="entry name" value="Tyr_kinase_rcpt_2_CS"/>
</dbReference>
<dbReference type="Gene3D" id="1.10.510.10">
    <property type="entry name" value="Transferase(Phosphotransferase) domain 1"/>
    <property type="match status" value="1"/>
</dbReference>
<evidence type="ECO:0000256" key="4">
    <source>
        <dbReference type="ARBA" id="ARBA00022777"/>
    </source>
</evidence>
<dbReference type="InterPro" id="IPR020635">
    <property type="entry name" value="Tyr_kinase_cat_dom"/>
</dbReference>
<dbReference type="PANTHER" id="PTHR24416">
    <property type="entry name" value="TYROSINE-PROTEIN KINASE RECEPTOR"/>
    <property type="match status" value="1"/>
</dbReference>
<dbReference type="Pfam" id="PF07714">
    <property type="entry name" value="PK_Tyr_Ser-Thr"/>
    <property type="match status" value="1"/>
</dbReference>
<keyword evidence="10" id="KW-1185">Reference proteome</keyword>
<dbReference type="GO" id="GO:0005524">
    <property type="term" value="F:ATP binding"/>
    <property type="evidence" value="ECO:0007669"/>
    <property type="project" value="UniProtKB-KW"/>
</dbReference>
<gene>
    <name evidence="9" type="ORF">BaRGS_00038045</name>
</gene>
<evidence type="ECO:0000313" key="9">
    <source>
        <dbReference type="EMBL" id="KAK7463963.1"/>
    </source>
</evidence>
<evidence type="ECO:0000256" key="7">
    <source>
        <dbReference type="ARBA" id="ARBA00051243"/>
    </source>
</evidence>
<dbReference type="PROSITE" id="PS00239">
    <property type="entry name" value="RECEPTOR_TYR_KIN_II"/>
    <property type="match status" value="1"/>
</dbReference>
<proteinExistence type="predicted"/>
<dbReference type="InterPro" id="IPR000719">
    <property type="entry name" value="Prot_kinase_dom"/>
</dbReference>
<dbReference type="EMBL" id="JACVVK020000595">
    <property type="protein sequence ID" value="KAK7463963.1"/>
    <property type="molecule type" value="Genomic_DNA"/>
</dbReference>
<evidence type="ECO:0000256" key="3">
    <source>
        <dbReference type="ARBA" id="ARBA00022741"/>
    </source>
</evidence>
<evidence type="ECO:0000256" key="5">
    <source>
        <dbReference type="ARBA" id="ARBA00022840"/>
    </source>
</evidence>
<keyword evidence="6" id="KW-0829">Tyrosine-protein kinase</keyword>
<evidence type="ECO:0000256" key="1">
    <source>
        <dbReference type="ARBA" id="ARBA00011902"/>
    </source>
</evidence>
<accession>A0ABD0J713</accession>
<dbReference type="GO" id="GO:0004714">
    <property type="term" value="F:transmembrane receptor protein tyrosine kinase activity"/>
    <property type="evidence" value="ECO:0007669"/>
    <property type="project" value="UniProtKB-EC"/>
</dbReference>
<dbReference type="Proteomes" id="UP001519460">
    <property type="component" value="Unassembled WGS sequence"/>
</dbReference>
<dbReference type="InterPro" id="IPR011009">
    <property type="entry name" value="Kinase-like_dom_sf"/>
</dbReference>
<dbReference type="InterPro" id="IPR050122">
    <property type="entry name" value="RTK"/>
</dbReference>
<keyword evidence="4" id="KW-0418">Kinase</keyword>
<evidence type="ECO:0000259" key="8">
    <source>
        <dbReference type="PROSITE" id="PS50011"/>
    </source>
</evidence>
<keyword evidence="5" id="KW-0067">ATP-binding</keyword>
<dbReference type="PROSITE" id="PS00109">
    <property type="entry name" value="PROTEIN_KINASE_TYR"/>
    <property type="match status" value="1"/>
</dbReference>
<organism evidence="9 10">
    <name type="scientific">Batillaria attramentaria</name>
    <dbReference type="NCBI Taxonomy" id="370345"/>
    <lineage>
        <taxon>Eukaryota</taxon>
        <taxon>Metazoa</taxon>
        <taxon>Spiralia</taxon>
        <taxon>Lophotrochozoa</taxon>
        <taxon>Mollusca</taxon>
        <taxon>Gastropoda</taxon>
        <taxon>Caenogastropoda</taxon>
        <taxon>Sorbeoconcha</taxon>
        <taxon>Cerithioidea</taxon>
        <taxon>Batillariidae</taxon>
        <taxon>Batillaria</taxon>
    </lineage>
</organism>
<comment type="catalytic activity">
    <reaction evidence="7">
        <text>L-tyrosyl-[protein] + ATP = O-phospho-L-tyrosyl-[protein] + ADP + H(+)</text>
        <dbReference type="Rhea" id="RHEA:10596"/>
        <dbReference type="Rhea" id="RHEA-COMP:10136"/>
        <dbReference type="Rhea" id="RHEA-COMP:20101"/>
        <dbReference type="ChEBI" id="CHEBI:15378"/>
        <dbReference type="ChEBI" id="CHEBI:30616"/>
        <dbReference type="ChEBI" id="CHEBI:46858"/>
        <dbReference type="ChEBI" id="CHEBI:61978"/>
        <dbReference type="ChEBI" id="CHEBI:456216"/>
        <dbReference type="EC" id="2.7.10.1"/>
    </reaction>
</comment>